<dbReference type="InterPro" id="IPR008422">
    <property type="entry name" value="KN_HD"/>
</dbReference>
<feature type="compositionally biased region" description="Polar residues" evidence="6">
    <location>
        <begin position="641"/>
        <end position="654"/>
    </location>
</feature>
<evidence type="ECO:0000259" key="8">
    <source>
        <dbReference type="PROSITE" id="PS50157"/>
    </source>
</evidence>
<dbReference type="SMART" id="SM00355">
    <property type="entry name" value="ZnF_C2H2"/>
    <property type="match status" value="3"/>
</dbReference>
<dbReference type="InterPro" id="IPR001356">
    <property type="entry name" value="HD"/>
</dbReference>
<feature type="compositionally biased region" description="Acidic residues" evidence="6">
    <location>
        <begin position="984"/>
        <end position="1006"/>
    </location>
</feature>
<dbReference type="EMBL" id="LUCM01004115">
    <property type="protein sequence ID" value="KAA0194785.1"/>
    <property type="molecule type" value="Genomic_DNA"/>
</dbReference>
<dbReference type="InterPro" id="IPR009057">
    <property type="entry name" value="Homeodomain-like_sf"/>
</dbReference>
<dbReference type="GO" id="GO:0008270">
    <property type="term" value="F:zinc ion binding"/>
    <property type="evidence" value="ECO:0007669"/>
    <property type="project" value="UniProtKB-KW"/>
</dbReference>
<feature type="region of interest" description="Disordered" evidence="6">
    <location>
        <begin position="966"/>
        <end position="1160"/>
    </location>
</feature>
<feature type="region of interest" description="Disordered" evidence="6">
    <location>
        <begin position="76"/>
        <end position="152"/>
    </location>
</feature>
<feature type="compositionally biased region" description="Polar residues" evidence="6">
    <location>
        <begin position="1290"/>
        <end position="1312"/>
    </location>
</feature>
<feature type="compositionally biased region" description="Polar residues" evidence="6">
    <location>
        <begin position="340"/>
        <end position="356"/>
    </location>
</feature>
<dbReference type="InterPro" id="IPR013087">
    <property type="entry name" value="Znf_C2H2_type"/>
</dbReference>
<feature type="compositionally biased region" description="Low complexity" evidence="6">
    <location>
        <begin position="1032"/>
        <end position="1044"/>
    </location>
</feature>
<evidence type="ECO:0000256" key="6">
    <source>
        <dbReference type="SAM" id="MobiDB-lite"/>
    </source>
</evidence>
<dbReference type="GO" id="GO:0003677">
    <property type="term" value="F:DNA binding"/>
    <property type="evidence" value="ECO:0007669"/>
    <property type="project" value="UniProtKB-UniRule"/>
</dbReference>
<feature type="compositionally biased region" description="Low complexity" evidence="6">
    <location>
        <begin position="1105"/>
        <end position="1128"/>
    </location>
</feature>
<keyword evidence="4" id="KW-0863">Zinc-finger</keyword>
<feature type="compositionally biased region" description="Polar residues" evidence="6">
    <location>
        <begin position="1134"/>
        <end position="1160"/>
    </location>
</feature>
<feature type="region of interest" description="Disordered" evidence="6">
    <location>
        <begin position="1290"/>
        <end position="1354"/>
    </location>
</feature>
<comment type="caution">
    <text evidence="9">The sequence shown here is derived from an EMBL/GenBank/DDBJ whole genome shotgun (WGS) entry which is preliminary data.</text>
</comment>
<name>A0A8E0VL52_9TREM</name>
<dbReference type="InterPro" id="IPR050224">
    <property type="entry name" value="TALE_homeobox"/>
</dbReference>
<proteinExistence type="predicted"/>
<evidence type="ECO:0000256" key="3">
    <source>
        <dbReference type="ARBA" id="ARBA00023242"/>
    </source>
</evidence>
<protein>
    <submittedName>
        <fullName evidence="9">Homeobox protein meis protein</fullName>
    </submittedName>
</protein>
<dbReference type="PANTHER" id="PTHR11850">
    <property type="entry name" value="HOMEOBOX PROTEIN TRANSCRIPTION FACTORS"/>
    <property type="match status" value="1"/>
</dbReference>
<evidence type="ECO:0000256" key="5">
    <source>
        <dbReference type="PROSITE-ProRule" id="PRU00108"/>
    </source>
</evidence>
<evidence type="ECO:0000313" key="9">
    <source>
        <dbReference type="EMBL" id="KAA0194785.1"/>
    </source>
</evidence>
<dbReference type="CDD" id="cd00086">
    <property type="entry name" value="homeodomain"/>
    <property type="match status" value="1"/>
</dbReference>
<feature type="domain" description="C2H2-type" evidence="8">
    <location>
        <begin position="48"/>
        <end position="71"/>
    </location>
</feature>
<feature type="compositionally biased region" description="Polar residues" evidence="6">
    <location>
        <begin position="1049"/>
        <end position="1065"/>
    </location>
</feature>
<dbReference type="Pfam" id="PF05920">
    <property type="entry name" value="Homeobox_KN"/>
    <property type="match status" value="1"/>
</dbReference>
<feature type="compositionally biased region" description="Basic and acidic residues" evidence="6">
    <location>
        <begin position="78"/>
        <end position="90"/>
    </location>
</feature>
<keyword evidence="10" id="KW-1185">Reference proteome</keyword>
<reference evidence="9" key="1">
    <citation type="submission" date="2019-05" db="EMBL/GenBank/DDBJ databases">
        <title>Annotation for the trematode Fasciolopsis buski.</title>
        <authorList>
            <person name="Choi Y.-J."/>
        </authorList>
    </citation>
    <scope>NUCLEOTIDE SEQUENCE</scope>
    <source>
        <strain evidence="9">HT</strain>
        <tissue evidence="9">Whole worm</tissue>
    </source>
</reference>
<feature type="compositionally biased region" description="Basic and acidic residues" evidence="6">
    <location>
        <begin position="1081"/>
        <end position="1093"/>
    </location>
</feature>
<dbReference type="GO" id="GO:0005634">
    <property type="term" value="C:nucleus"/>
    <property type="evidence" value="ECO:0007669"/>
    <property type="project" value="UniProtKB-SubCell"/>
</dbReference>
<feature type="region of interest" description="Disordered" evidence="6">
    <location>
        <begin position="257"/>
        <end position="285"/>
    </location>
</feature>
<dbReference type="SMART" id="SM00389">
    <property type="entry name" value="HOX"/>
    <property type="match status" value="1"/>
</dbReference>
<dbReference type="PROSITE" id="PS50071">
    <property type="entry name" value="HOMEOBOX_2"/>
    <property type="match status" value="1"/>
</dbReference>
<dbReference type="OrthoDB" id="10056939at2759"/>
<feature type="domain" description="Homeobox" evidence="7">
    <location>
        <begin position="1210"/>
        <end position="1247"/>
    </location>
</feature>
<evidence type="ECO:0000259" key="7">
    <source>
        <dbReference type="PROSITE" id="PS50071"/>
    </source>
</evidence>
<organism evidence="9 10">
    <name type="scientific">Fasciolopsis buskii</name>
    <dbReference type="NCBI Taxonomy" id="27845"/>
    <lineage>
        <taxon>Eukaryota</taxon>
        <taxon>Metazoa</taxon>
        <taxon>Spiralia</taxon>
        <taxon>Lophotrochozoa</taxon>
        <taxon>Platyhelminthes</taxon>
        <taxon>Trematoda</taxon>
        <taxon>Digenea</taxon>
        <taxon>Plagiorchiida</taxon>
        <taxon>Echinostomata</taxon>
        <taxon>Echinostomatoidea</taxon>
        <taxon>Fasciolidae</taxon>
        <taxon>Fasciolopsis</taxon>
    </lineage>
</organism>
<evidence type="ECO:0000313" key="10">
    <source>
        <dbReference type="Proteomes" id="UP000728185"/>
    </source>
</evidence>
<comment type="subcellular location">
    <subcellularLocation>
        <location evidence="5">Nucleus</location>
    </subcellularLocation>
</comment>
<gene>
    <name evidence="9" type="ORF">FBUS_01629</name>
</gene>
<feature type="compositionally biased region" description="Gly residues" evidence="6">
    <location>
        <begin position="1094"/>
        <end position="1104"/>
    </location>
</feature>
<feature type="compositionally biased region" description="Basic and acidic residues" evidence="6">
    <location>
        <begin position="125"/>
        <end position="144"/>
    </location>
</feature>
<feature type="region of interest" description="Disordered" evidence="6">
    <location>
        <begin position="641"/>
        <end position="690"/>
    </location>
</feature>
<evidence type="ECO:0000256" key="1">
    <source>
        <dbReference type="ARBA" id="ARBA00023125"/>
    </source>
</evidence>
<feature type="region of interest" description="Disordered" evidence="6">
    <location>
        <begin position="340"/>
        <end position="362"/>
    </location>
</feature>
<feature type="compositionally biased region" description="Basic and acidic residues" evidence="6">
    <location>
        <begin position="1007"/>
        <end position="1020"/>
    </location>
</feature>
<evidence type="ECO:0000256" key="4">
    <source>
        <dbReference type="PROSITE-ProRule" id="PRU00042"/>
    </source>
</evidence>
<feature type="DNA-binding region" description="Homeobox" evidence="5">
    <location>
        <begin position="1212"/>
        <end position="1248"/>
    </location>
</feature>
<dbReference type="SUPFAM" id="SSF46689">
    <property type="entry name" value="Homeodomain-like"/>
    <property type="match status" value="1"/>
</dbReference>
<evidence type="ECO:0000256" key="2">
    <source>
        <dbReference type="ARBA" id="ARBA00023155"/>
    </source>
</evidence>
<dbReference type="Gene3D" id="1.10.10.60">
    <property type="entry name" value="Homeodomain-like"/>
    <property type="match status" value="1"/>
</dbReference>
<dbReference type="PROSITE" id="PS50157">
    <property type="entry name" value="ZINC_FINGER_C2H2_2"/>
    <property type="match status" value="1"/>
</dbReference>
<accession>A0A8E0VL52</accession>
<dbReference type="Proteomes" id="UP000728185">
    <property type="component" value="Unassembled WGS sequence"/>
</dbReference>
<dbReference type="GO" id="GO:0006355">
    <property type="term" value="P:regulation of DNA-templated transcription"/>
    <property type="evidence" value="ECO:0007669"/>
    <property type="project" value="InterPro"/>
</dbReference>
<keyword evidence="2 5" id="KW-0371">Homeobox</keyword>
<feature type="compositionally biased region" description="Low complexity" evidence="6">
    <location>
        <begin position="655"/>
        <end position="684"/>
    </location>
</feature>
<keyword evidence="4" id="KW-0862">Zinc</keyword>
<keyword evidence="4" id="KW-0479">Metal-binding</keyword>
<sequence>MGLLPQLNVMDVLILHCPLCAYHTHWLTQLESHFTRQHSSQTVDFMLYQCSKCHKISSSKSFLVEHLDLYHPVRAHLPHREPDSSNHTEDGVGSDGDDDDAQNLLPMLKNGHRGSNDSSDTSDLDAEKEPLEAEEDRTTRKISDEESYATTDSNLEPMTVSRQGQRGKQTRTAFPKVLFVGQLCGQSSGVEQTNSVTTFPNRTNLTLGMQHQCLFCTYATHNTGLLSEHYARHGIRQLQLPKELMNETIDSETETMDENITSKSAPNVTNPSSKSNGPSPMMTSLRSNPLAAMDELTKFVTAGSNKKDIPVAFMTPVLSGSKVKRDFMNNDRKNASLRLSNTTIPGVPFGQSSGENHPNRVVRDLSPNIGFVNKRRKRHASCEAALRSSPTQKRFMEDTDKAIPSVFTARDLLAGIGKKFPQFHSNYSQVPQLATTNPIPGFPTSCGFDAPEGSISSFPGGTLPSPVSFGLHPDPNSFRQFSCEMPFSAAYMNPLFLSALMSSGCWPFTSIVTSGPTCPVSTTASNGGKPGGFSAAGSNVVPIGTGDGGTDHPNNVNGCTLDQMSSSFIPNSQRPLSRSAFPPILSPASNAISPGGQINSHNKNLKSTSAIFGSTTGQLDSGIISTSNKATSESLLTQVSRPFPQSSTSPNNQMNKSPSVSSNSSLSTTSLVKTSTPTTAATTTNPVSSISGSTMITGLTPKSLFGYPSFVTTQQAPSPKCNTLLSQQLSFPVQLNLLGSASTLSDSNQSALANAISAWCSQQAETAAGLLPYNPIPSNQFLPMINQTLIENHPESATATTTTASTVPSTGNAVGNINTSSIMTTLLNSTSSSEHAGVKQTSTFTPEAAFNLARLNEFAQLNLPSGFSMESPCSDLNTLNGSNSGNMGIGDNNGISIAAQKSLPQNNRLNPLFSSNYFSLPTSIVTEQSASTVGSIAGTHPSSSSLAAVMAAAAAAMAGMCGTGRPDANTQTTASNIQHRSINEEDGLAEDERSDDDGDEEDGEVDEFVKEMLLHSERQNPGEIEEDTKCVRPGSARPASRASAEVNVSHGNRAQSTTGQGNNSPPDKEARSEQNSPTYIEGHRSHNRAHGDRGPGSGGTGNSGNGSSPNANSTEARRSGLGFLSGSGKDSHDSLSMSTGSGTVRSSPFGESSPMETDTKCCPTTSTSNCGSAVGPGGLFSIRRAVGLSRTNLPFPARKRLFGWLVDHLREPYPSEEEKMMLAMETGLSRTTVNNWFINARRRYVKPLMQGRLVLQSGVFKTVSSESCTPISPPSPTNTSGFSAVHTSAAASPFSTTKTNHPQSPLTDNAVNMTRDRPGSRRAPTSQFSPFSTAVFTSPSTPTPPLICDSNSLQSSTTSGSAFHSSLFQSTPSVLNVSKSGSTDALSAMAVAAAAAAAFARAGITTTGPDPRTFPSTFSSVLASNPTLAHLAHQSESGANVDNHPLDTVGTLSSKSLLCTKPEKIVGD</sequence>
<keyword evidence="1 5" id="KW-0238">DNA-binding</keyword>
<keyword evidence="3 5" id="KW-0539">Nucleus</keyword>
<feature type="compositionally biased region" description="Polar residues" evidence="6">
    <location>
        <begin position="968"/>
        <end position="980"/>
    </location>
</feature>
<feature type="compositionally biased region" description="Polar residues" evidence="6">
    <location>
        <begin position="1323"/>
        <end position="1340"/>
    </location>
</feature>
<feature type="compositionally biased region" description="Polar residues" evidence="6">
    <location>
        <begin position="258"/>
        <end position="285"/>
    </location>
</feature>